<protein>
    <recommendedName>
        <fullName evidence="1">HTH luxR-type domain-containing protein</fullName>
    </recommendedName>
</protein>
<dbReference type="GO" id="GO:0006355">
    <property type="term" value="P:regulation of DNA-templated transcription"/>
    <property type="evidence" value="ECO:0007669"/>
    <property type="project" value="InterPro"/>
</dbReference>
<dbReference type="Gene3D" id="1.10.10.10">
    <property type="entry name" value="Winged helix-like DNA-binding domain superfamily/Winged helix DNA-binding domain"/>
    <property type="match status" value="1"/>
</dbReference>
<dbReference type="Proteomes" id="UP001156856">
    <property type="component" value="Unassembled WGS sequence"/>
</dbReference>
<dbReference type="InterPro" id="IPR036388">
    <property type="entry name" value="WH-like_DNA-bd_sf"/>
</dbReference>
<dbReference type="RefSeq" id="WP_147024797.1">
    <property type="nucleotide sequence ID" value="NZ_BJZU01000017.1"/>
</dbReference>
<keyword evidence="5" id="KW-1185">Reference proteome</keyword>
<comment type="caution">
    <text evidence="2">The sequence shown here is derived from an EMBL/GenBank/DDBJ whole genome shotgun (WGS) entry which is preliminary data.</text>
</comment>
<accession>A0A512IZB3</accession>
<evidence type="ECO:0000313" key="5">
    <source>
        <dbReference type="Proteomes" id="UP001156856"/>
    </source>
</evidence>
<reference evidence="3" key="4">
    <citation type="submission" date="2023-01" db="EMBL/GenBank/DDBJ databases">
        <title>Draft genome sequence of Methylobacterium oxalidis strain NBRC 107715.</title>
        <authorList>
            <person name="Sun Q."/>
            <person name="Mori K."/>
        </authorList>
    </citation>
    <scope>NUCLEOTIDE SEQUENCE</scope>
    <source>
        <strain evidence="3">NBRC 107715</strain>
    </source>
</reference>
<reference evidence="5" key="2">
    <citation type="journal article" date="2019" name="Int. J. Syst. Evol. Microbiol.">
        <title>The Global Catalogue of Microorganisms (GCM) 10K type strain sequencing project: providing services to taxonomists for standard genome sequencing and annotation.</title>
        <authorList>
            <consortium name="The Broad Institute Genomics Platform"/>
            <consortium name="The Broad Institute Genome Sequencing Center for Infectious Disease"/>
            <person name="Wu L."/>
            <person name="Ma J."/>
        </authorList>
    </citation>
    <scope>NUCLEOTIDE SEQUENCE [LARGE SCALE GENOMIC DNA]</scope>
    <source>
        <strain evidence="5">NBRC 107715</strain>
    </source>
</reference>
<dbReference type="EMBL" id="BJZU01000017">
    <property type="protein sequence ID" value="GEP03058.1"/>
    <property type="molecule type" value="Genomic_DNA"/>
</dbReference>
<dbReference type="InterPro" id="IPR016032">
    <property type="entry name" value="Sig_transdc_resp-reg_C-effctor"/>
</dbReference>
<name>A0A512IZB3_9HYPH</name>
<evidence type="ECO:0000313" key="3">
    <source>
        <dbReference type="EMBL" id="GLS67317.1"/>
    </source>
</evidence>
<dbReference type="EMBL" id="BSPK01000112">
    <property type="protein sequence ID" value="GLS67317.1"/>
    <property type="molecule type" value="Genomic_DNA"/>
</dbReference>
<dbReference type="AlphaFoldDB" id="A0A512IZB3"/>
<dbReference type="InterPro" id="IPR000792">
    <property type="entry name" value="Tscrpt_reg_LuxR_C"/>
</dbReference>
<organism evidence="2 4">
    <name type="scientific">Methylobacterium oxalidis</name>
    <dbReference type="NCBI Taxonomy" id="944322"/>
    <lineage>
        <taxon>Bacteria</taxon>
        <taxon>Pseudomonadati</taxon>
        <taxon>Pseudomonadota</taxon>
        <taxon>Alphaproteobacteria</taxon>
        <taxon>Hyphomicrobiales</taxon>
        <taxon>Methylobacteriaceae</taxon>
        <taxon>Methylobacterium</taxon>
    </lineage>
</organism>
<dbReference type="GO" id="GO:0003677">
    <property type="term" value="F:DNA binding"/>
    <property type="evidence" value="ECO:0007669"/>
    <property type="project" value="InterPro"/>
</dbReference>
<gene>
    <name evidence="3" type="ORF">GCM10007888_57010</name>
    <name evidence="2" type="ORF">MOX02_10960</name>
</gene>
<proteinExistence type="predicted"/>
<reference evidence="2 4" key="3">
    <citation type="submission" date="2019-07" db="EMBL/GenBank/DDBJ databases">
        <title>Whole genome shotgun sequence of Methylobacterium oxalidis NBRC 107715.</title>
        <authorList>
            <person name="Hosoyama A."/>
            <person name="Uohara A."/>
            <person name="Ohji S."/>
            <person name="Ichikawa N."/>
        </authorList>
    </citation>
    <scope>NUCLEOTIDE SEQUENCE [LARGE SCALE GENOMIC DNA]</scope>
    <source>
        <strain evidence="2 4">NBRC 107715</strain>
    </source>
</reference>
<dbReference type="SUPFAM" id="SSF46894">
    <property type="entry name" value="C-terminal effector domain of the bipartite response regulators"/>
    <property type="match status" value="1"/>
</dbReference>
<dbReference type="Proteomes" id="UP000321960">
    <property type="component" value="Unassembled WGS sequence"/>
</dbReference>
<evidence type="ECO:0000313" key="4">
    <source>
        <dbReference type="Proteomes" id="UP000321960"/>
    </source>
</evidence>
<evidence type="ECO:0000259" key="1">
    <source>
        <dbReference type="Pfam" id="PF00196"/>
    </source>
</evidence>
<sequence>MPTEPAPSIIDRLIALLTDEPLVSRPEKRADLFLKVSALLAEARDQGADEPTLRAIRAALALTEPLNVSLNEAAVKIHVKNILRKLKAQSRTRAAILAHDHGIRSASTAA</sequence>
<feature type="domain" description="HTH luxR-type" evidence="1">
    <location>
        <begin position="70"/>
        <end position="98"/>
    </location>
</feature>
<dbReference type="Pfam" id="PF00196">
    <property type="entry name" value="GerE"/>
    <property type="match status" value="1"/>
</dbReference>
<evidence type="ECO:0000313" key="2">
    <source>
        <dbReference type="EMBL" id="GEP03058.1"/>
    </source>
</evidence>
<reference evidence="3" key="1">
    <citation type="journal article" date="2014" name="Int. J. Syst. Evol. Microbiol.">
        <title>Complete genome of a new Firmicutes species belonging to the dominant human colonic microbiota ('Ruminococcus bicirculans') reveals two chromosomes and a selective capacity to utilize plant glucans.</title>
        <authorList>
            <consortium name="NISC Comparative Sequencing Program"/>
            <person name="Wegmann U."/>
            <person name="Louis P."/>
            <person name="Goesmann A."/>
            <person name="Henrissat B."/>
            <person name="Duncan S.H."/>
            <person name="Flint H.J."/>
        </authorList>
    </citation>
    <scope>NUCLEOTIDE SEQUENCE</scope>
    <source>
        <strain evidence="3">NBRC 107715</strain>
    </source>
</reference>